<dbReference type="EMBL" id="AORI01000012">
    <property type="protein sequence ID" value="ENY68564.1"/>
    <property type="molecule type" value="Genomic_DNA"/>
</dbReference>
<gene>
    <name evidence="2" type="ORF">MAU_6470</name>
</gene>
<dbReference type="RefSeq" id="WP_004425384.1">
    <property type="nucleotide sequence ID" value="NZ_AORI01000012.1"/>
</dbReference>
<reference evidence="2 3" key="1">
    <citation type="journal article" date="2013" name="Genome Announc.">
        <title>Draft Genome Sequences of Mycoplasma auris and Mycoplasma yeatsii, Two Species of the Ear Canal of Caprinae.</title>
        <authorList>
            <person name="Dordet-Frisoni E."/>
            <person name="Baranowski E."/>
            <person name="Barre A."/>
            <person name="Blanchard A."/>
            <person name="Breton M."/>
            <person name="Couture C."/>
            <person name="Dupuy V."/>
            <person name="Gaurivaud P."/>
            <person name="Jacob D."/>
            <person name="Lemaitre C."/>
            <person name="Manso-Silvan L."/>
            <person name="Nikolski M."/>
            <person name="Nouvel L.X."/>
            <person name="Poumarat F."/>
            <person name="Sirand-Pugnet P."/>
            <person name="Thebault P."/>
            <person name="Theil S."/>
            <person name="Thiaucourt F."/>
            <person name="Citti C."/>
            <person name="Tardy F."/>
        </authorList>
    </citation>
    <scope>NUCLEOTIDE SEQUENCE [LARGE SCALE GENOMIC DNA]</scope>
    <source>
        <strain evidence="2 3">15026</strain>
    </source>
</reference>
<organism evidence="2 3">
    <name type="scientific">Metamycoplasma auris 15026</name>
    <dbReference type="NCBI Taxonomy" id="1188233"/>
    <lineage>
        <taxon>Bacteria</taxon>
        <taxon>Bacillati</taxon>
        <taxon>Mycoplasmatota</taxon>
        <taxon>Mycoplasmoidales</taxon>
        <taxon>Metamycoplasmataceae</taxon>
        <taxon>Metamycoplasma</taxon>
    </lineage>
</organism>
<sequence length="86" mass="10144">MNFDYSFSIDLHGQDTTEATASVLNALFSFEQNRNYEFFDIITGNGSGALKFVVLDLLEKERYNYRFLNQSQSAIRVFKRFKRHFD</sequence>
<dbReference type="eggNOG" id="ENOG5031YW3">
    <property type="taxonomic scope" value="Bacteria"/>
</dbReference>
<evidence type="ECO:0000313" key="2">
    <source>
        <dbReference type="EMBL" id="ENY68564.1"/>
    </source>
</evidence>
<protein>
    <recommendedName>
        <fullName evidence="1">Smr domain-containing protein</fullName>
    </recommendedName>
</protein>
<name>N9TQX9_9BACT</name>
<accession>N9TQX9</accession>
<evidence type="ECO:0000313" key="3">
    <source>
        <dbReference type="Proteomes" id="UP000013131"/>
    </source>
</evidence>
<dbReference type="Proteomes" id="UP000013131">
    <property type="component" value="Unassembled WGS sequence"/>
</dbReference>
<dbReference type="InterPro" id="IPR002625">
    <property type="entry name" value="Smr_dom"/>
</dbReference>
<dbReference type="STRING" id="1188233.MAU_6470"/>
<dbReference type="InterPro" id="IPR036063">
    <property type="entry name" value="Smr_dom_sf"/>
</dbReference>
<keyword evidence="3" id="KW-1185">Reference proteome</keyword>
<dbReference type="Pfam" id="PF01713">
    <property type="entry name" value="Smr"/>
    <property type="match status" value="1"/>
</dbReference>
<dbReference type="PATRIC" id="fig|1188233.3.peg.624"/>
<dbReference type="SUPFAM" id="SSF160443">
    <property type="entry name" value="SMR domain-like"/>
    <property type="match status" value="1"/>
</dbReference>
<dbReference type="PROSITE" id="PS50828">
    <property type="entry name" value="SMR"/>
    <property type="match status" value="1"/>
</dbReference>
<dbReference type="OrthoDB" id="399137at2"/>
<feature type="domain" description="Smr" evidence="1">
    <location>
        <begin position="9"/>
        <end position="78"/>
    </location>
</feature>
<dbReference type="AlphaFoldDB" id="N9TQX9"/>
<proteinExistence type="predicted"/>
<comment type="caution">
    <text evidence="2">The sequence shown here is derived from an EMBL/GenBank/DDBJ whole genome shotgun (WGS) entry which is preliminary data.</text>
</comment>
<dbReference type="Gene3D" id="3.30.1370.110">
    <property type="match status" value="1"/>
</dbReference>
<evidence type="ECO:0000259" key="1">
    <source>
        <dbReference type="PROSITE" id="PS50828"/>
    </source>
</evidence>